<dbReference type="STRING" id="105231.A0A1Y1IME3"/>
<dbReference type="Gene3D" id="1.10.150.250">
    <property type="entry name" value="Flavinator of succinate dehydrogenase"/>
    <property type="match status" value="1"/>
</dbReference>
<evidence type="ECO:0008006" key="6">
    <source>
        <dbReference type="Google" id="ProtNLM"/>
    </source>
</evidence>
<sequence length="210" mass="23078">MALALVRGSLRAGFCARAGQVFQATSGAFDIVDSQTLTADCRISQQSDEGRTLRLSEAGFAFRSSFHTSNPQSDATTSGGGSASAAELEEKRRSINKILYRSRQRGLLELDLLIGKWASENVPRMDGQAMDHYTQILDEENPDLWKWLTEQAEAPADLKTNPVFESLCKYVRKDLEAKADPATRTEPGKAWVRGWNDSDRKVGGPPAGNQ</sequence>
<gene>
    <name evidence="4" type="ORF">KFL_009160010</name>
</gene>
<reference evidence="4 5" key="1">
    <citation type="journal article" date="2014" name="Nat. Commun.">
        <title>Klebsormidium flaccidum genome reveals primary factors for plant terrestrial adaptation.</title>
        <authorList>
            <person name="Hori K."/>
            <person name="Maruyama F."/>
            <person name="Fujisawa T."/>
            <person name="Togashi T."/>
            <person name="Yamamoto N."/>
            <person name="Seo M."/>
            <person name="Sato S."/>
            <person name="Yamada T."/>
            <person name="Mori H."/>
            <person name="Tajima N."/>
            <person name="Moriyama T."/>
            <person name="Ikeuchi M."/>
            <person name="Watanabe M."/>
            <person name="Wada H."/>
            <person name="Kobayashi K."/>
            <person name="Saito M."/>
            <person name="Masuda T."/>
            <person name="Sasaki-Sekimoto Y."/>
            <person name="Mashiguchi K."/>
            <person name="Awai K."/>
            <person name="Shimojima M."/>
            <person name="Masuda S."/>
            <person name="Iwai M."/>
            <person name="Nobusawa T."/>
            <person name="Narise T."/>
            <person name="Kondo S."/>
            <person name="Saito H."/>
            <person name="Sato R."/>
            <person name="Murakawa M."/>
            <person name="Ihara Y."/>
            <person name="Oshima-Yamada Y."/>
            <person name="Ohtaka K."/>
            <person name="Satoh M."/>
            <person name="Sonobe K."/>
            <person name="Ishii M."/>
            <person name="Ohtani R."/>
            <person name="Kanamori-Sato M."/>
            <person name="Honoki R."/>
            <person name="Miyazaki D."/>
            <person name="Mochizuki H."/>
            <person name="Umetsu J."/>
            <person name="Higashi K."/>
            <person name="Shibata D."/>
            <person name="Kamiya Y."/>
            <person name="Sato N."/>
            <person name="Nakamura Y."/>
            <person name="Tabata S."/>
            <person name="Ida S."/>
            <person name="Kurokawa K."/>
            <person name="Ohta H."/>
        </authorList>
    </citation>
    <scope>NUCLEOTIDE SEQUENCE [LARGE SCALE GENOMIC DNA]</scope>
    <source>
        <strain evidence="4 5">NIES-2285</strain>
    </source>
</reference>
<dbReference type="GO" id="GO:0034553">
    <property type="term" value="P:mitochondrial respiratory chain complex II assembly"/>
    <property type="evidence" value="ECO:0000318"/>
    <property type="project" value="GO_Central"/>
</dbReference>
<dbReference type="OrthoDB" id="284292at2759"/>
<dbReference type="PANTHER" id="PTHR12469:SF2">
    <property type="entry name" value="SUCCINATE DEHYDROGENASE ASSEMBLY FACTOR 2, MITOCHONDRIAL"/>
    <property type="match status" value="1"/>
</dbReference>
<dbReference type="Pfam" id="PF03937">
    <property type="entry name" value="Sdh5"/>
    <property type="match status" value="1"/>
</dbReference>
<organism evidence="4 5">
    <name type="scientific">Klebsormidium nitens</name>
    <name type="common">Green alga</name>
    <name type="synonym">Ulothrix nitens</name>
    <dbReference type="NCBI Taxonomy" id="105231"/>
    <lineage>
        <taxon>Eukaryota</taxon>
        <taxon>Viridiplantae</taxon>
        <taxon>Streptophyta</taxon>
        <taxon>Klebsormidiophyceae</taxon>
        <taxon>Klebsormidiales</taxon>
        <taxon>Klebsormidiaceae</taxon>
        <taxon>Klebsormidium</taxon>
    </lineage>
</organism>
<evidence type="ECO:0000256" key="1">
    <source>
        <dbReference type="ARBA" id="ARBA00023128"/>
    </source>
</evidence>
<protein>
    <recommendedName>
        <fullName evidence="6">Succinate dehydrogenase assembly factor 2, mitochondrial</fullName>
    </recommendedName>
</protein>
<feature type="region of interest" description="Disordered" evidence="3">
    <location>
        <begin position="65"/>
        <end position="88"/>
    </location>
</feature>
<dbReference type="InterPro" id="IPR036714">
    <property type="entry name" value="SDH_sf"/>
</dbReference>
<evidence type="ECO:0000256" key="2">
    <source>
        <dbReference type="ARBA" id="ARBA00023186"/>
    </source>
</evidence>
<dbReference type="OMA" id="EDHIHSM"/>
<feature type="region of interest" description="Disordered" evidence="3">
    <location>
        <begin position="176"/>
        <end position="210"/>
    </location>
</feature>
<proteinExistence type="predicted"/>
<evidence type="ECO:0000313" key="5">
    <source>
        <dbReference type="Proteomes" id="UP000054558"/>
    </source>
</evidence>
<evidence type="ECO:0000313" key="4">
    <source>
        <dbReference type="EMBL" id="GAQ92065.1"/>
    </source>
</evidence>
<dbReference type="SUPFAM" id="SSF109910">
    <property type="entry name" value="YgfY-like"/>
    <property type="match status" value="1"/>
</dbReference>
<dbReference type="InterPro" id="IPR005631">
    <property type="entry name" value="SDH"/>
</dbReference>
<feature type="compositionally biased region" description="Polar residues" evidence="3">
    <location>
        <begin position="65"/>
        <end position="77"/>
    </location>
</feature>
<name>A0A1Y1IME3_KLENI</name>
<dbReference type="GO" id="GO:0006099">
    <property type="term" value="P:tricarboxylic acid cycle"/>
    <property type="evidence" value="ECO:0000318"/>
    <property type="project" value="GO_Central"/>
</dbReference>
<dbReference type="GO" id="GO:0005739">
    <property type="term" value="C:mitochondrion"/>
    <property type="evidence" value="ECO:0000318"/>
    <property type="project" value="GO_Central"/>
</dbReference>
<dbReference type="AlphaFoldDB" id="A0A1Y1IME3"/>
<dbReference type="FunFam" id="1.10.150.250:FF:000004">
    <property type="entry name" value="Succinate dehydrogenase assembly factor 2, mitochondrial"/>
    <property type="match status" value="1"/>
</dbReference>
<feature type="compositionally biased region" description="Basic and acidic residues" evidence="3">
    <location>
        <begin position="176"/>
        <end position="187"/>
    </location>
</feature>
<keyword evidence="5" id="KW-1185">Reference proteome</keyword>
<accession>A0A1Y1IME3</accession>
<evidence type="ECO:0000256" key="3">
    <source>
        <dbReference type="SAM" id="MobiDB-lite"/>
    </source>
</evidence>
<keyword evidence="1" id="KW-0496">Mitochondrion</keyword>
<dbReference type="EMBL" id="DF237865">
    <property type="protein sequence ID" value="GAQ92065.1"/>
    <property type="molecule type" value="Genomic_DNA"/>
</dbReference>
<dbReference type="PANTHER" id="PTHR12469">
    <property type="entry name" value="PROTEIN EMI5 HOMOLOG, MITOCHONDRIAL"/>
    <property type="match status" value="1"/>
</dbReference>
<dbReference type="GO" id="GO:0006121">
    <property type="term" value="P:mitochondrial electron transport, succinate to ubiquinone"/>
    <property type="evidence" value="ECO:0000318"/>
    <property type="project" value="GO_Central"/>
</dbReference>
<keyword evidence="2" id="KW-0143">Chaperone</keyword>
<dbReference type="Proteomes" id="UP000054558">
    <property type="component" value="Unassembled WGS sequence"/>
</dbReference>